<name>A0A4Q5M2T3_9BACT</name>
<dbReference type="GO" id="GO:0016787">
    <property type="term" value="F:hydrolase activity"/>
    <property type="evidence" value="ECO:0007669"/>
    <property type="project" value="UniProtKB-KW"/>
</dbReference>
<feature type="domain" description="Nudix hydrolase" evidence="1">
    <location>
        <begin position="18"/>
        <end position="168"/>
    </location>
</feature>
<dbReference type="Pfam" id="PF21906">
    <property type="entry name" value="WHD_NrtR"/>
    <property type="match status" value="1"/>
</dbReference>
<dbReference type="RefSeq" id="WP_130020000.1">
    <property type="nucleotide sequence ID" value="NZ_SEWF01000006.1"/>
</dbReference>
<accession>A0A4Q5M2T3</accession>
<evidence type="ECO:0000259" key="1">
    <source>
        <dbReference type="PROSITE" id="PS51462"/>
    </source>
</evidence>
<dbReference type="PANTHER" id="PTHR43736">
    <property type="entry name" value="ADP-RIBOSE PYROPHOSPHATASE"/>
    <property type="match status" value="1"/>
</dbReference>
<dbReference type="CDD" id="cd18873">
    <property type="entry name" value="NUDIX_NadM_like"/>
    <property type="match status" value="1"/>
</dbReference>
<keyword evidence="2" id="KW-0378">Hydrolase</keyword>
<dbReference type="InterPro" id="IPR054105">
    <property type="entry name" value="WHD_NrtR"/>
</dbReference>
<dbReference type="InterPro" id="IPR015797">
    <property type="entry name" value="NUDIX_hydrolase-like_dom_sf"/>
</dbReference>
<dbReference type="SUPFAM" id="SSF46785">
    <property type="entry name" value="Winged helix' DNA-binding domain"/>
    <property type="match status" value="1"/>
</dbReference>
<sequence length="247" mass="28462">MTDNPDLKEFWEARPLMLPSVSIDCVIFGYYDNQLKILLLKYKNTDCYALPGGFINQDENLEDAAARVLNERTGLKDIYLEQFYVFGDKDRRFDATHHKLMNGSGIILKADHFLLNRFISIGYYALINFSKATPMPDVFSDSCTWHDLNLVPSLIFDHDSILEKALHTLRKNLDEKLIGPNLLPETFTMNEFQNLYETILGEKIARSNFQRKILGLHMLKRLDKKITGGAHKAPYLYCFDTKTASKP</sequence>
<keyword evidence="3" id="KW-1185">Reference proteome</keyword>
<comment type="caution">
    <text evidence="2">The sequence shown here is derived from an EMBL/GenBank/DDBJ whole genome shotgun (WGS) entry which is preliminary data.</text>
</comment>
<dbReference type="Gene3D" id="3.90.79.10">
    <property type="entry name" value="Nucleoside Triphosphate Pyrophosphohydrolase"/>
    <property type="match status" value="1"/>
</dbReference>
<evidence type="ECO:0000313" key="3">
    <source>
        <dbReference type="Proteomes" id="UP000293162"/>
    </source>
</evidence>
<dbReference type="AlphaFoldDB" id="A0A4Q5M2T3"/>
<dbReference type="SUPFAM" id="SSF55811">
    <property type="entry name" value="Nudix"/>
    <property type="match status" value="1"/>
</dbReference>
<dbReference type="InterPro" id="IPR036388">
    <property type="entry name" value="WH-like_DNA-bd_sf"/>
</dbReference>
<dbReference type="PANTHER" id="PTHR43736:SF4">
    <property type="entry name" value="SLR1690 PROTEIN"/>
    <property type="match status" value="1"/>
</dbReference>
<reference evidence="2 3" key="1">
    <citation type="submission" date="2019-02" db="EMBL/GenBank/DDBJ databases">
        <title>Bacterial novel species Emticicia sp. 17J42-9 isolated from soil.</title>
        <authorList>
            <person name="Jung H.-Y."/>
        </authorList>
    </citation>
    <scope>NUCLEOTIDE SEQUENCE [LARGE SCALE GENOMIC DNA]</scope>
    <source>
        <strain evidence="2 3">17J42-9</strain>
    </source>
</reference>
<organism evidence="2 3">
    <name type="scientific">Emticicia agri</name>
    <dbReference type="NCBI Taxonomy" id="2492393"/>
    <lineage>
        <taxon>Bacteria</taxon>
        <taxon>Pseudomonadati</taxon>
        <taxon>Bacteroidota</taxon>
        <taxon>Cytophagia</taxon>
        <taxon>Cytophagales</taxon>
        <taxon>Leadbetterellaceae</taxon>
        <taxon>Emticicia</taxon>
    </lineage>
</organism>
<gene>
    <name evidence="2" type="ORF">EWM59_05820</name>
</gene>
<dbReference type="Pfam" id="PF00293">
    <property type="entry name" value="NUDIX"/>
    <property type="match status" value="1"/>
</dbReference>
<evidence type="ECO:0000313" key="2">
    <source>
        <dbReference type="EMBL" id="RYU96666.1"/>
    </source>
</evidence>
<dbReference type="InterPro" id="IPR036390">
    <property type="entry name" value="WH_DNA-bd_sf"/>
</dbReference>
<dbReference type="Proteomes" id="UP000293162">
    <property type="component" value="Unassembled WGS sequence"/>
</dbReference>
<dbReference type="Gene3D" id="1.10.10.10">
    <property type="entry name" value="Winged helix-like DNA-binding domain superfamily/Winged helix DNA-binding domain"/>
    <property type="match status" value="1"/>
</dbReference>
<dbReference type="EMBL" id="SEWF01000006">
    <property type="protein sequence ID" value="RYU96666.1"/>
    <property type="molecule type" value="Genomic_DNA"/>
</dbReference>
<dbReference type="InterPro" id="IPR000086">
    <property type="entry name" value="NUDIX_hydrolase_dom"/>
</dbReference>
<protein>
    <submittedName>
        <fullName evidence="2">NUDIX hydrolase</fullName>
    </submittedName>
</protein>
<dbReference type="OrthoDB" id="9786141at2"/>
<proteinExistence type="predicted"/>
<dbReference type="PROSITE" id="PS51462">
    <property type="entry name" value="NUDIX"/>
    <property type="match status" value="1"/>
</dbReference>